<evidence type="ECO:0000313" key="3">
    <source>
        <dbReference type="EMBL" id="GLG89119.1"/>
    </source>
</evidence>
<reference evidence="2" key="2">
    <citation type="submission" date="2022-11" db="EMBL/GenBank/DDBJ databases">
        <title>Draft genome sequence of Sellimonas catena strain 12EGH17.</title>
        <authorList>
            <person name="Atsushi H."/>
            <person name="Moriya O."/>
            <person name="Mitsuo S."/>
        </authorList>
    </citation>
    <scope>NUCLEOTIDE SEQUENCE</scope>
    <source>
        <strain evidence="2">12EGH17</strain>
    </source>
</reference>
<evidence type="ECO:0000313" key="5">
    <source>
        <dbReference type="Proteomes" id="UP001145145"/>
    </source>
</evidence>
<dbReference type="RefSeq" id="WP_087255316.1">
    <property type="nucleotide sequence ID" value="NZ_BSBO01000026.1"/>
</dbReference>
<keyword evidence="1" id="KW-1133">Transmembrane helix</keyword>
<proteinExistence type="predicted"/>
<keyword evidence="1" id="KW-0812">Transmembrane</keyword>
<feature type="transmembrane region" description="Helical" evidence="1">
    <location>
        <begin position="112"/>
        <end position="129"/>
    </location>
</feature>
<evidence type="ECO:0008006" key="6">
    <source>
        <dbReference type="Google" id="ProtNLM"/>
    </source>
</evidence>
<keyword evidence="5" id="KW-1185">Reference proteome</keyword>
<gene>
    <name evidence="2" type="ORF">Selli1_24620</name>
    <name evidence="3" type="ORF">Selli2_05460</name>
</gene>
<name>A0A9W6FEE6_9FIRM</name>
<evidence type="ECO:0000313" key="4">
    <source>
        <dbReference type="Proteomes" id="UP001145094"/>
    </source>
</evidence>
<protein>
    <recommendedName>
        <fullName evidence="6">DUF1700 domain-containing protein</fullName>
    </recommendedName>
</protein>
<reference evidence="3" key="4">
    <citation type="submission" date="2022-11" db="EMBL/GenBank/DDBJ databases">
        <title>Draft genome sequence of Sellimonas catena strain 18CBH55.</title>
        <authorList>
            <person name="Hisatomi A."/>
            <person name="Ohkuma M."/>
            <person name="Sakamoto M."/>
        </authorList>
    </citation>
    <scope>NUCLEOTIDE SEQUENCE</scope>
    <source>
        <strain evidence="3">18CBH55</strain>
    </source>
</reference>
<dbReference type="AlphaFoldDB" id="A0A9W6FEE6"/>
<organism evidence="3 4">
    <name type="scientific">Sellimonas catena</name>
    <dbReference type="NCBI Taxonomy" id="2994035"/>
    <lineage>
        <taxon>Bacteria</taxon>
        <taxon>Bacillati</taxon>
        <taxon>Bacillota</taxon>
        <taxon>Clostridia</taxon>
        <taxon>Lachnospirales</taxon>
        <taxon>Lachnospiraceae</taxon>
        <taxon>Sellimonas</taxon>
    </lineage>
</organism>
<reference evidence="2" key="1">
    <citation type="submission" date="2022-11" db="EMBL/GenBank/DDBJ databases">
        <title>Draft genome sequence of Sellimonas catena strain 12EGH17.</title>
        <authorList>
            <person name="Hisatomi A."/>
            <person name="Ohkuma M."/>
            <person name="Sakamoto M."/>
        </authorList>
    </citation>
    <scope>NUCLEOTIDE SEQUENCE</scope>
    <source>
        <strain evidence="2">12EGH17</strain>
    </source>
</reference>
<feature type="transmembrane region" description="Helical" evidence="1">
    <location>
        <begin position="135"/>
        <end position="153"/>
    </location>
</feature>
<dbReference type="EMBL" id="BSCH01000003">
    <property type="protein sequence ID" value="GLG89119.1"/>
    <property type="molecule type" value="Genomic_DNA"/>
</dbReference>
<keyword evidence="1" id="KW-0472">Membrane</keyword>
<dbReference type="Pfam" id="PF22564">
    <property type="entry name" value="HAAS"/>
    <property type="match status" value="1"/>
</dbReference>
<accession>A0A9W6FEE6</accession>
<comment type="caution">
    <text evidence="3">The sequence shown here is derived from an EMBL/GenBank/DDBJ whole genome shotgun (WGS) entry which is preliminary data.</text>
</comment>
<dbReference type="EMBL" id="BSBO01000026">
    <property type="protein sequence ID" value="GLG05288.1"/>
    <property type="molecule type" value="Genomic_DNA"/>
</dbReference>
<evidence type="ECO:0000256" key="1">
    <source>
        <dbReference type="SAM" id="Phobius"/>
    </source>
</evidence>
<reference evidence="3 5" key="5">
    <citation type="journal article" date="2023" name="Int. J. Syst. Evol. Microbiol.">
        <title>Sellimonas catena sp. nov., isolated from human faeces.</title>
        <authorList>
            <person name="Hisatomi A."/>
            <person name="Ohkuma M."/>
            <person name="Sakamoto M."/>
        </authorList>
    </citation>
    <scope>NUCLEOTIDE SEQUENCE</scope>
    <source>
        <strain evidence="2 5">12EGH17</strain>
        <strain evidence="3">18CBH55</strain>
    </source>
</reference>
<reference evidence="3" key="3">
    <citation type="submission" date="2022-11" db="EMBL/GenBank/DDBJ databases">
        <title>Draft genome sequence of Sellimonas catena strain 18CBH55.</title>
        <authorList>
            <person name="Atsushi H."/>
            <person name="Moriya O."/>
            <person name="Mitsuo S."/>
        </authorList>
    </citation>
    <scope>NUCLEOTIDE SEQUENCE</scope>
    <source>
        <strain evidence="3">18CBH55</strain>
    </source>
</reference>
<dbReference type="Proteomes" id="UP001145094">
    <property type="component" value="Unassembled WGS sequence"/>
</dbReference>
<evidence type="ECO:0000313" key="2">
    <source>
        <dbReference type="EMBL" id="GLG05288.1"/>
    </source>
</evidence>
<dbReference type="Proteomes" id="UP001145145">
    <property type="component" value="Unassembled WGS sequence"/>
</dbReference>
<sequence length="156" mass="17822">MNRSEFLNKLREALENDLNAQAVQENIEYYDSYIRSEIKNGRTEQEILDMLGDPWVIARTIINSAENERDYYGGTSGAYGSGQSMYTEEEEEKEIRHPILHLMGIDTWWKRLLFFAGVIIVFLIIVSIVTGLIAAVLPFALPLLILILVLRIMGGR</sequence>